<dbReference type="Gene3D" id="1.20.900.10">
    <property type="entry name" value="Dbl homology (DH) domain"/>
    <property type="match status" value="1"/>
</dbReference>
<dbReference type="Proteomes" id="UP000499080">
    <property type="component" value="Unassembled WGS sequence"/>
</dbReference>
<dbReference type="GO" id="GO:0005737">
    <property type="term" value="C:cytoplasm"/>
    <property type="evidence" value="ECO:0007669"/>
    <property type="project" value="TreeGrafter"/>
</dbReference>
<dbReference type="PANTHER" id="PTHR12673">
    <property type="entry name" value="FACIOGENITAL DYSPLASIA PROTEIN"/>
    <property type="match status" value="1"/>
</dbReference>
<reference evidence="2 3" key="1">
    <citation type="journal article" date="2019" name="Sci. Rep.">
        <title>Orb-weaving spider Araneus ventricosus genome elucidates the spidroin gene catalogue.</title>
        <authorList>
            <person name="Kono N."/>
            <person name="Nakamura H."/>
            <person name="Ohtoshi R."/>
            <person name="Moran D.A.P."/>
            <person name="Shinohara A."/>
            <person name="Yoshida Y."/>
            <person name="Fujiwara M."/>
            <person name="Mori M."/>
            <person name="Tomita M."/>
            <person name="Arakawa K."/>
        </authorList>
    </citation>
    <scope>NUCLEOTIDE SEQUENCE [LARGE SCALE GENOMIC DNA]</scope>
</reference>
<dbReference type="SUPFAM" id="SSF48065">
    <property type="entry name" value="DBL homology domain (DH-domain)"/>
    <property type="match status" value="1"/>
</dbReference>
<feature type="domain" description="DH" evidence="1">
    <location>
        <begin position="13"/>
        <end position="150"/>
    </location>
</feature>
<proteinExistence type="predicted"/>
<dbReference type="AlphaFoldDB" id="A0A4Y2TXP5"/>
<keyword evidence="3" id="KW-1185">Reference proteome</keyword>
<gene>
    <name evidence="2" type="primary">FGD6_0</name>
    <name evidence="2" type="ORF">AVEN_227224_1</name>
</gene>
<dbReference type="InterPro" id="IPR000219">
    <property type="entry name" value="DH_dom"/>
</dbReference>
<evidence type="ECO:0000313" key="2">
    <source>
        <dbReference type="EMBL" id="GBO05132.1"/>
    </source>
</evidence>
<dbReference type="InterPro" id="IPR035899">
    <property type="entry name" value="DBL_dom_sf"/>
</dbReference>
<dbReference type="SMART" id="SM00325">
    <property type="entry name" value="RhoGEF"/>
    <property type="match status" value="1"/>
</dbReference>
<evidence type="ECO:0000313" key="3">
    <source>
        <dbReference type="Proteomes" id="UP000499080"/>
    </source>
</evidence>
<dbReference type="EMBL" id="BGPR01031864">
    <property type="protein sequence ID" value="GBO05132.1"/>
    <property type="molecule type" value="Genomic_DNA"/>
</dbReference>
<protein>
    <submittedName>
        <fullName evidence="2">FYVE, RhoGEF and PH domain-containing protein 6</fullName>
    </submittedName>
</protein>
<accession>A0A4Y2TXP5</accession>
<dbReference type="GO" id="GO:0005085">
    <property type="term" value="F:guanyl-nucleotide exchange factor activity"/>
    <property type="evidence" value="ECO:0007669"/>
    <property type="project" value="InterPro"/>
</dbReference>
<evidence type="ECO:0000259" key="1">
    <source>
        <dbReference type="PROSITE" id="PS50010"/>
    </source>
</evidence>
<name>A0A4Y2TXP5_ARAVE</name>
<organism evidence="2 3">
    <name type="scientific">Araneus ventricosus</name>
    <name type="common">Orbweaver spider</name>
    <name type="synonym">Epeira ventricosa</name>
    <dbReference type="NCBI Taxonomy" id="182803"/>
    <lineage>
        <taxon>Eukaryota</taxon>
        <taxon>Metazoa</taxon>
        <taxon>Ecdysozoa</taxon>
        <taxon>Arthropoda</taxon>
        <taxon>Chelicerata</taxon>
        <taxon>Arachnida</taxon>
        <taxon>Araneae</taxon>
        <taxon>Araneomorphae</taxon>
        <taxon>Entelegynae</taxon>
        <taxon>Araneoidea</taxon>
        <taxon>Araneidae</taxon>
        <taxon>Araneus</taxon>
    </lineage>
</organism>
<dbReference type="InterPro" id="IPR051092">
    <property type="entry name" value="FYVE_RhoGEF_PH"/>
</dbReference>
<dbReference type="PANTHER" id="PTHR12673:SF267">
    <property type="entry name" value="PROTEIN CBG10230"/>
    <property type="match status" value="1"/>
</dbReference>
<sequence length="154" mass="17834">MRNQRLPISKHFSLDDRHEIGVCARKALPAKCRPLLDKLEKIADVIVKIGPFLKLYSWYIHDFESNVALLEESKKKYPPFAQVVKEFEASSRCKRLALNHFMLKPIQRIPQYRLLLQEYLHQLSEDSPDYQDTVTALQIVSEVAGHANDSMKQG</sequence>
<dbReference type="OrthoDB" id="245697at2759"/>
<comment type="caution">
    <text evidence="2">The sequence shown here is derived from an EMBL/GenBank/DDBJ whole genome shotgun (WGS) entry which is preliminary data.</text>
</comment>
<dbReference type="PROSITE" id="PS50010">
    <property type="entry name" value="DH_2"/>
    <property type="match status" value="1"/>
</dbReference>
<dbReference type="Pfam" id="PF00621">
    <property type="entry name" value="RhoGEF"/>
    <property type="match status" value="1"/>
</dbReference>
<feature type="non-terminal residue" evidence="2">
    <location>
        <position position="154"/>
    </location>
</feature>